<dbReference type="GO" id="GO:0005975">
    <property type="term" value="P:carbohydrate metabolic process"/>
    <property type="evidence" value="ECO:0007669"/>
    <property type="project" value="InterPro"/>
</dbReference>
<dbReference type="SUPFAM" id="SSF100950">
    <property type="entry name" value="NagB/RpiA/CoA transferase-like"/>
    <property type="match status" value="1"/>
</dbReference>
<dbReference type="Proteomes" id="UP000463051">
    <property type="component" value="Unassembled WGS sequence"/>
</dbReference>
<gene>
    <name evidence="3" type="ORF">GJB61_07795</name>
</gene>
<keyword evidence="4" id="KW-1185">Reference proteome</keyword>
<dbReference type="EMBL" id="WJXB01000002">
    <property type="protein sequence ID" value="MRN52900.1"/>
    <property type="molecule type" value="Genomic_DNA"/>
</dbReference>
<dbReference type="PANTHER" id="PTHR11280">
    <property type="entry name" value="GLUCOSAMINE-6-PHOSPHATE ISOMERASE"/>
    <property type="match status" value="1"/>
</dbReference>
<evidence type="ECO:0000259" key="2">
    <source>
        <dbReference type="Pfam" id="PF01182"/>
    </source>
</evidence>
<reference evidence="3 4" key="1">
    <citation type="submission" date="2019-11" db="EMBL/GenBank/DDBJ databases">
        <title>Paenibacillus monticola sp. nov., a novel PGPR strain isolated from mountain sample in China.</title>
        <authorList>
            <person name="Zhao Q."/>
            <person name="Li H.-P."/>
            <person name="Zhang J.-L."/>
        </authorList>
    </citation>
    <scope>NUCLEOTIDE SEQUENCE [LARGE SCALE GENOMIC DNA]</scope>
    <source>
        <strain evidence="3 4">LC-T2</strain>
    </source>
</reference>
<dbReference type="Pfam" id="PF01182">
    <property type="entry name" value="Glucosamine_iso"/>
    <property type="match status" value="1"/>
</dbReference>
<dbReference type="AlphaFoldDB" id="A0A7X2L1B0"/>
<dbReference type="GO" id="GO:0006043">
    <property type="term" value="P:glucosamine catabolic process"/>
    <property type="evidence" value="ECO:0007669"/>
    <property type="project" value="TreeGrafter"/>
</dbReference>
<evidence type="ECO:0000313" key="3">
    <source>
        <dbReference type="EMBL" id="MRN52900.1"/>
    </source>
</evidence>
<dbReference type="Gene3D" id="3.40.50.1360">
    <property type="match status" value="1"/>
</dbReference>
<name>A0A7X2L1B0_9BACL</name>
<evidence type="ECO:0000256" key="1">
    <source>
        <dbReference type="ARBA" id="ARBA00023277"/>
    </source>
</evidence>
<comment type="caution">
    <text evidence="3">The sequence shown here is derived from an EMBL/GenBank/DDBJ whole genome shotgun (WGS) entry which is preliminary data.</text>
</comment>
<dbReference type="InterPro" id="IPR037171">
    <property type="entry name" value="NagB/RpiA_transferase-like"/>
</dbReference>
<dbReference type="GO" id="GO:0006046">
    <property type="term" value="P:N-acetylglucosamine catabolic process"/>
    <property type="evidence" value="ECO:0007669"/>
    <property type="project" value="TreeGrafter"/>
</dbReference>
<dbReference type="GO" id="GO:0004342">
    <property type="term" value="F:glucosamine-6-phosphate deaminase activity"/>
    <property type="evidence" value="ECO:0007669"/>
    <property type="project" value="InterPro"/>
</dbReference>
<organism evidence="3 4">
    <name type="scientific">Paenibacillus monticola</name>
    <dbReference type="NCBI Taxonomy" id="2666075"/>
    <lineage>
        <taxon>Bacteria</taxon>
        <taxon>Bacillati</taxon>
        <taxon>Bacillota</taxon>
        <taxon>Bacilli</taxon>
        <taxon>Bacillales</taxon>
        <taxon>Paenibacillaceae</taxon>
        <taxon>Paenibacillus</taxon>
    </lineage>
</organism>
<keyword evidence="1" id="KW-0119">Carbohydrate metabolism</keyword>
<dbReference type="RefSeq" id="WP_154117894.1">
    <property type="nucleotide sequence ID" value="NZ_WJXB01000002.1"/>
</dbReference>
<dbReference type="InterPro" id="IPR004547">
    <property type="entry name" value="Glucosamine6P_isomerase"/>
</dbReference>
<dbReference type="CDD" id="cd01399">
    <property type="entry name" value="GlcN6P_deaminase"/>
    <property type="match status" value="1"/>
</dbReference>
<dbReference type="InterPro" id="IPR006148">
    <property type="entry name" value="Glc/Gal-6P_isomerase"/>
</dbReference>
<evidence type="ECO:0000313" key="4">
    <source>
        <dbReference type="Proteomes" id="UP000463051"/>
    </source>
</evidence>
<protein>
    <submittedName>
        <fullName evidence="3">Glucosamine-6-phosphate deaminase</fullName>
    </submittedName>
</protein>
<dbReference type="GO" id="GO:0019262">
    <property type="term" value="P:N-acetylneuraminate catabolic process"/>
    <property type="evidence" value="ECO:0007669"/>
    <property type="project" value="TreeGrafter"/>
</dbReference>
<feature type="domain" description="Glucosamine/galactosamine-6-phosphate isomerase" evidence="2">
    <location>
        <begin position="23"/>
        <end position="241"/>
    </location>
</feature>
<sequence length="260" mass="28420">MIKDTAIHTEMADSLLVRVYANRQALGEVAGMEAAIAIRALLASKRNVRIIFAAAPSQNEFLDTLALAPDIDWTRITAFHMDEYIGLPTGAPQLFGTYLRERLFNRVQPGVVHYIQPDGDLNGECMRYGELLAEAPIDIVCLGIGENGHLAFNDPPVADFHDPLLVKAVTLDSACREQQVNDGCFATLDSVPLQALTLTIPTLLSAKWLFCMVPGSSKQNAIARTLRDPISTDCPSTILRTHADCRLFIDTDSYGSSDSD</sequence>
<dbReference type="GO" id="GO:0005737">
    <property type="term" value="C:cytoplasm"/>
    <property type="evidence" value="ECO:0007669"/>
    <property type="project" value="TreeGrafter"/>
</dbReference>
<dbReference type="GO" id="GO:0042802">
    <property type="term" value="F:identical protein binding"/>
    <property type="evidence" value="ECO:0007669"/>
    <property type="project" value="TreeGrafter"/>
</dbReference>
<proteinExistence type="predicted"/>
<accession>A0A7X2L1B0</accession>
<dbReference type="PANTHER" id="PTHR11280:SF6">
    <property type="entry name" value="GLUCOSAMINE-6-PHOSPHATE ISOMERASE NAGB"/>
    <property type="match status" value="1"/>
</dbReference>